<reference evidence="1 2" key="1">
    <citation type="submission" date="2019-05" db="EMBL/GenBank/DDBJ databases">
        <title>Verrucobacter flavum gen. nov., sp. nov. a new member of the family Verrucomicrobiaceae.</title>
        <authorList>
            <person name="Szuroczki S."/>
            <person name="Abbaszade G."/>
            <person name="Szabo A."/>
            <person name="Felfoldi T."/>
            <person name="Schumann P."/>
            <person name="Boka K."/>
            <person name="Keki Z."/>
            <person name="Toumi M."/>
            <person name="Toth E."/>
        </authorList>
    </citation>
    <scope>NUCLEOTIDE SEQUENCE [LARGE SCALE GENOMIC DNA]</scope>
    <source>
        <strain evidence="1 2">MG-N-17</strain>
    </source>
</reference>
<evidence type="ECO:0008006" key="3">
    <source>
        <dbReference type="Google" id="ProtNLM"/>
    </source>
</evidence>
<dbReference type="RefSeq" id="WP_138087456.1">
    <property type="nucleotide sequence ID" value="NZ_VAUV01000012.1"/>
</dbReference>
<dbReference type="AlphaFoldDB" id="A0A5R8KBE3"/>
<comment type="caution">
    <text evidence="1">The sequence shown here is derived from an EMBL/GenBank/DDBJ whole genome shotgun (WGS) entry which is preliminary data.</text>
</comment>
<proteinExistence type="predicted"/>
<dbReference type="OrthoDB" id="191363at2"/>
<protein>
    <recommendedName>
        <fullName evidence="3">YbjN domain-containing protein</fullName>
    </recommendedName>
</protein>
<dbReference type="EMBL" id="VAUV01000012">
    <property type="protein sequence ID" value="TLD69628.1"/>
    <property type="molecule type" value="Genomic_DNA"/>
</dbReference>
<organism evidence="1 2">
    <name type="scientific">Phragmitibacter flavus</name>
    <dbReference type="NCBI Taxonomy" id="2576071"/>
    <lineage>
        <taxon>Bacteria</taxon>
        <taxon>Pseudomonadati</taxon>
        <taxon>Verrucomicrobiota</taxon>
        <taxon>Verrucomicrobiia</taxon>
        <taxon>Verrucomicrobiales</taxon>
        <taxon>Verrucomicrobiaceae</taxon>
        <taxon>Phragmitibacter</taxon>
    </lineage>
</organism>
<accession>A0A5R8KBE3</accession>
<dbReference type="Proteomes" id="UP000306196">
    <property type="component" value="Unassembled WGS sequence"/>
</dbReference>
<evidence type="ECO:0000313" key="1">
    <source>
        <dbReference type="EMBL" id="TLD69628.1"/>
    </source>
</evidence>
<gene>
    <name evidence="1" type="ORF">FEM03_16860</name>
</gene>
<dbReference type="InterPro" id="IPR019660">
    <property type="entry name" value="Put_sensory_transdc_reg_YbjN"/>
</dbReference>
<sequence>MPSLHAAVLNAFKQQGWACTEVPGMTVVESQFEAYHSKIALHLQSYDEPQILSIVANVSLTVPHTHKSRTAELLMRVNRELNLGSFEIDWDRGAVMFRQSQVFANHQFEPSIIISLVHNALAEVDRITPYIGILCKTVPSLLPMLSIPDLLLREDLLPPVPVETE</sequence>
<evidence type="ECO:0000313" key="2">
    <source>
        <dbReference type="Proteomes" id="UP000306196"/>
    </source>
</evidence>
<dbReference type="Pfam" id="PF10722">
    <property type="entry name" value="YbjN"/>
    <property type="match status" value="1"/>
</dbReference>
<keyword evidence="2" id="KW-1185">Reference proteome</keyword>
<name>A0A5R8KBE3_9BACT</name>